<dbReference type="EMBL" id="ML213745">
    <property type="protein sequence ID" value="TFK31479.1"/>
    <property type="molecule type" value="Genomic_DNA"/>
</dbReference>
<dbReference type="SUPFAM" id="SSF52047">
    <property type="entry name" value="RNI-like"/>
    <property type="match status" value="1"/>
</dbReference>
<dbReference type="OrthoDB" id="3258386at2759"/>
<evidence type="ECO:0000313" key="2">
    <source>
        <dbReference type="Proteomes" id="UP000308652"/>
    </source>
</evidence>
<dbReference type="Gene3D" id="3.80.10.10">
    <property type="entry name" value="Ribonuclease Inhibitor"/>
    <property type="match status" value="1"/>
</dbReference>
<dbReference type="Proteomes" id="UP000308652">
    <property type="component" value="Unassembled WGS sequence"/>
</dbReference>
<keyword evidence="2" id="KW-1185">Reference proteome</keyword>
<reference evidence="1 2" key="1">
    <citation type="journal article" date="2019" name="Nat. Ecol. Evol.">
        <title>Megaphylogeny resolves global patterns of mushroom evolution.</title>
        <authorList>
            <person name="Varga T."/>
            <person name="Krizsan K."/>
            <person name="Foldi C."/>
            <person name="Dima B."/>
            <person name="Sanchez-Garcia M."/>
            <person name="Sanchez-Ramirez S."/>
            <person name="Szollosi G.J."/>
            <person name="Szarkandi J.G."/>
            <person name="Papp V."/>
            <person name="Albert L."/>
            <person name="Andreopoulos W."/>
            <person name="Angelini C."/>
            <person name="Antonin V."/>
            <person name="Barry K.W."/>
            <person name="Bougher N.L."/>
            <person name="Buchanan P."/>
            <person name="Buyck B."/>
            <person name="Bense V."/>
            <person name="Catcheside P."/>
            <person name="Chovatia M."/>
            <person name="Cooper J."/>
            <person name="Damon W."/>
            <person name="Desjardin D."/>
            <person name="Finy P."/>
            <person name="Geml J."/>
            <person name="Haridas S."/>
            <person name="Hughes K."/>
            <person name="Justo A."/>
            <person name="Karasinski D."/>
            <person name="Kautmanova I."/>
            <person name="Kiss B."/>
            <person name="Kocsube S."/>
            <person name="Kotiranta H."/>
            <person name="LaButti K.M."/>
            <person name="Lechner B.E."/>
            <person name="Liimatainen K."/>
            <person name="Lipzen A."/>
            <person name="Lukacs Z."/>
            <person name="Mihaltcheva S."/>
            <person name="Morgado L.N."/>
            <person name="Niskanen T."/>
            <person name="Noordeloos M.E."/>
            <person name="Ohm R.A."/>
            <person name="Ortiz-Santana B."/>
            <person name="Ovrebo C."/>
            <person name="Racz N."/>
            <person name="Riley R."/>
            <person name="Savchenko A."/>
            <person name="Shiryaev A."/>
            <person name="Soop K."/>
            <person name="Spirin V."/>
            <person name="Szebenyi C."/>
            <person name="Tomsovsky M."/>
            <person name="Tulloss R.E."/>
            <person name="Uehling J."/>
            <person name="Grigoriev I.V."/>
            <person name="Vagvolgyi C."/>
            <person name="Papp T."/>
            <person name="Martin F.M."/>
            <person name="Miettinen O."/>
            <person name="Hibbett D.S."/>
            <person name="Nagy L.G."/>
        </authorList>
    </citation>
    <scope>NUCLEOTIDE SEQUENCE [LARGE SCALE GENOMIC DNA]</scope>
    <source>
        <strain evidence="1 2">CBS 166.37</strain>
    </source>
</reference>
<dbReference type="InterPro" id="IPR032675">
    <property type="entry name" value="LRR_dom_sf"/>
</dbReference>
<evidence type="ECO:0000313" key="1">
    <source>
        <dbReference type="EMBL" id="TFK31479.1"/>
    </source>
</evidence>
<name>A0A5C3LED9_9AGAR</name>
<dbReference type="AlphaFoldDB" id="A0A5C3LED9"/>
<protein>
    <recommendedName>
        <fullName evidence="3">F-box domain-containing protein</fullName>
    </recommendedName>
</protein>
<sequence length="521" mass="58554">MHPCLQISEILTLICFEVYGSGDRKDKSDALSLVKTCRTFKEPALEVLWSRLGSILPLLMLLPGDLWTITRAPASGREKRPTFIFKRYPESADWLLFDKFATYVRVIGEFVAKWTMEPPQTVIDLEVYHLLEGRQNLLPNSQTVIFDSHVPYGRLYISARTRALEVLIHSEHFDSGMNICSLFGYASSAACFITHLSVGISGRRLGFGSGAILTDMENSLSRLICELRNLEVLKVASQLRLTHEAVGHILSLPNLRALNFSVPILQAMKDEIDISGYSRLLELRLHCNELGAPCFPELITSLNPFRLEEIKFTATNGRMSASDFHAVHAALRQKCSHEALKSIELSLTNSIHENTAQHTSSFEVLEPLLSFHNLTWISITGVSFNDLTDSDVERLAVSWPSLQYLNLDSHTGPLQLDSSRSLTALLSFATHCQQLKRLKLQIHAKYDGDYPRDLEGHSQIQLGAIDAASSPIDDPNFVASFLRKLFPKLMIVQSSTSDRQMTHKWGIVNDFLRNTLNTMTI</sequence>
<accession>A0A5C3LED9</accession>
<organism evidence="1 2">
    <name type="scientific">Crucibulum laeve</name>
    <dbReference type="NCBI Taxonomy" id="68775"/>
    <lineage>
        <taxon>Eukaryota</taxon>
        <taxon>Fungi</taxon>
        <taxon>Dikarya</taxon>
        <taxon>Basidiomycota</taxon>
        <taxon>Agaricomycotina</taxon>
        <taxon>Agaricomycetes</taxon>
        <taxon>Agaricomycetidae</taxon>
        <taxon>Agaricales</taxon>
        <taxon>Agaricineae</taxon>
        <taxon>Nidulariaceae</taxon>
        <taxon>Crucibulum</taxon>
    </lineage>
</organism>
<dbReference type="STRING" id="68775.A0A5C3LED9"/>
<gene>
    <name evidence="1" type="ORF">BDQ12DRAFT_694091</name>
</gene>
<evidence type="ECO:0008006" key="3">
    <source>
        <dbReference type="Google" id="ProtNLM"/>
    </source>
</evidence>
<proteinExistence type="predicted"/>